<dbReference type="Gene3D" id="1.10.10.10">
    <property type="entry name" value="Winged helix-like DNA-binding domain superfamily/Winged helix DNA-binding domain"/>
    <property type="match status" value="1"/>
</dbReference>
<dbReference type="InterPro" id="IPR009057">
    <property type="entry name" value="Homeodomain-like_sf"/>
</dbReference>
<keyword evidence="2" id="KW-0238">DNA-binding</keyword>
<keyword evidence="6" id="KW-1185">Reference proteome</keyword>
<keyword evidence="3" id="KW-0804">Transcription</keyword>
<keyword evidence="1" id="KW-0805">Transcription regulation</keyword>
<dbReference type="GO" id="GO:0003700">
    <property type="term" value="F:DNA-binding transcription factor activity"/>
    <property type="evidence" value="ECO:0007669"/>
    <property type="project" value="InterPro"/>
</dbReference>
<comment type="caution">
    <text evidence="5">The sequence shown here is derived from an EMBL/GenBank/DDBJ whole genome shotgun (WGS) entry which is preliminary data.</text>
</comment>
<dbReference type="InterPro" id="IPR000281">
    <property type="entry name" value="HTH_RpiR"/>
</dbReference>
<dbReference type="InterPro" id="IPR046348">
    <property type="entry name" value="SIS_dom_sf"/>
</dbReference>
<dbReference type="PANTHER" id="PTHR30514">
    <property type="entry name" value="GLUCOKINASE"/>
    <property type="match status" value="1"/>
</dbReference>
<sequence>MKIYGIDINIEDLSKSEKKIADFFCKNVKVIPYMTLHELSKEIKVSIATISRFCKSIGFSGFKEFKDYLKSTFEITPANKMESILDEINDKEAPSTIINRSINYLNNTSKNLSKEEFNKAINAILSAKNIYTFSPGPTESIADLFSFRLNRFGLNIRKIAKSGKEIFESLINITQEDTVIIFAFFKVLAESKVILDYAEKIGFKIILITDLIVSEMVDRSDIVLYVDRGEVWEFHSMVAPIALVESIIVAIAMKDEKKSLDKLNYLHELRKEYSSYLAE</sequence>
<evidence type="ECO:0000313" key="5">
    <source>
        <dbReference type="EMBL" id="TDX59000.1"/>
    </source>
</evidence>
<dbReference type="AlphaFoldDB" id="A0A4R8HFW8"/>
<dbReference type="InterPro" id="IPR035472">
    <property type="entry name" value="RpiR-like_SIS"/>
</dbReference>
<dbReference type="InterPro" id="IPR047640">
    <property type="entry name" value="RpiR-like"/>
</dbReference>
<dbReference type="GO" id="GO:1901135">
    <property type="term" value="P:carbohydrate derivative metabolic process"/>
    <property type="evidence" value="ECO:0007669"/>
    <property type="project" value="InterPro"/>
</dbReference>
<evidence type="ECO:0000259" key="4">
    <source>
        <dbReference type="PROSITE" id="PS51071"/>
    </source>
</evidence>
<dbReference type="SUPFAM" id="SSF46689">
    <property type="entry name" value="Homeodomain-like"/>
    <property type="match status" value="1"/>
</dbReference>
<reference evidence="5 6" key="1">
    <citation type="submission" date="2019-03" db="EMBL/GenBank/DDBJ databases">
        <title>Subsurface microbial communities from deep shales in Ohio and West Virginia, USA.</title>
        <authorList>
            <person name="Wrighton K."/>
        </authorList>
    </citation>
    <scope>NUCLEOTIDE SEQUENCE [LARGE SCALE GENOMIC DNA]</scope>
    <source>
        <strain evidence="5 6">MSL 6dP</strain>
    </source>
</reference>
<evidence type="ECO:0000256" key="3">
    <source>
        <dbReference type="ARBA" id="ARBA00023163"/>
    </source>
</evidence>
<dbReference type="CDD" id="cd05013">
    <property type="entry name" value="SIS_RpiR"/>
    <property type="match status" value="1"/>
</dbReference>
<dbReference type="Gene3D" id="3.40.50.10490">
    <property type="entry name" value="Glucose-6-phosphate isomerase like protein, domain 1"/>
    <property type="match status" value="1"/>
</dbReference>
<dbReference type="SUPFAM" id="SSF53697">
    <property type="entry name" value="SIS domain"/>
    <property type="match status" value="1"/>
</dbReference>
<dbReference type="Pfam" id="PF01418">
    <property type="entry name" value="HTH_6"/>
    <property type="match status" value="1"/>
</dbReference>
<dbReference type="GO" id="GO:0097367">
    <property type="term" value="F:carbohydrate derivative binding"/>
    <property type="evidence" value="ECO:0007669"/>
    <property type="project" value="InterPro"/>
</dbReference>
<dbReference type="Pfam" id="PF01380">
    <property type="entry name" value="SIS"/>
    <property type="match status" value="1"/>
</dbReference>
<dbReference type="RefSeq" id="WP_134114628.1">
    <property type="nucleotide sequence ID" value="NZ_SOEG01000002.1"/>
</dbReference>
<gene>
    <name evidence="5" type="ORF">C7959_102138</name>
</gene>
<name>A0A4R8HFW8_9FIRM</name>
<protein>
    <submittedName>
        <fullName evidence="5">RpiR family transcriptional regulator</fullName>
    </submittedName>
</protein>
<evidence type="ECO:0000256" key="1">
    <source>
        <dbReference type="ARBA" id="ARBA00023015"/>
    </source>
</evidence>
<organism evidence="5 6">
    <name type="scientific">Orenia marismortui</name>
    <dbReference type="NCBI Taxonomy" id="46469"/>
    <lineage>
        <taxon>Bacteria</taxon>
        <taxon>Bacillati</taxon>
        <taxon>Bacillota</taxon>
        <taxon>Clostridia</taxon>
        <taxon>Halanaerobiales</taxon>
        <taxon>Halobacteroidaceae</taxon>
        <taxon>Orenia</taxon>
    </lineage>
</organism>
<evidence type="ECO:0000313" key="6">
    <source>
        <dbReference type="Proteomes" id="UP000295832"/>
    </source>
</evidence>
<dbReference type="InterPro" id="IPR001347">
    <property type="entry name" value="SIS_dom"/>
</dbReference>
<dbReference type="PROSITE" id="PS51071">
    <property type="entry name" value="HTH_RPIR"/>
    <property type="match status" value="1"/>
</dbReference>
<dbReference type="GO" id="GO:0003677">
    <property type="term" value="F:DNA binding"/>
    <property type="evidence" value="ECO:0007669"/>
    <property type="project" value="UniProtKB-KW"/>
</dbReference>
<accession>A0A4R8HFW8</accession>
<evidence type="ECO:0000256" key="2">
    <source>
        <dbReference type="ARBA" id="ARBA00023125"/>
    </source>
</evidence>
<dbReference type="PANTHER" id="PTHR30514:SF18">
    <property type="entry name" value="RPIR-FAMILY TRANSCRIPTIONAL REGULATOR"/>
    <property type="match status" value="1"/>
</dbReference>
<dbReference type="Proteomes" id="UP000295832">
    <property type="component" value="Unassembled WGS sequence"/>
</dbReference>
<dbReference type="EMBL" id="SOEG01000002">
    <property type="protein sequence ID" value="TDX59000.1"/>
    <property type="molecule type" value="Genomic_DNA"/>
</dbReference>
<proteinExistence type="predicted"/>
<dbReference type="STRING" id="926561.GCA_000379025_01940"/>
<dbReference type="InterPro" id="IPR036388">
    <property type="entry name" value="WH-like_DNA-bd_sf"/>
</dbReference>
<feature type="domain" description="HTH rpiR-type" evidence="4">
    <location>
        <begin position="1"/>
        <end position="76"/>
    </location>
</feature>